<dbReference type="InterPro" id="IPR002523">
    <property type="entry name" value="MgTranspt_CorA/ZnTranspt_ZntB"/>
</dbReference>
<evidence type="ECO:0000313" key="8">
    <source>
        <dbReference type="Proteomes" id="UP001301769"/>
    </source>
</evidence>
<evidence type="ECO:0000256" key="4">
    <source>
        <dbReference type="ARBA" id="ARBA00023136"/>
    </source>
</evidence>
<reference evidence="7" key="1">
    <citation type="journal article" date="2023" name="Mol. Phylogenet. Evol.">
        <title>Genome-scale phylogeny and comparative genomics of the fungal order Sordariales.</title>
        <authorList>
            <person name="Hensen N."/>
            <person name="Bonometti L."/>
            <person name="Westerberg I."/>
            <person name="Brannstrom I.O."/>
            <person name="Guillou S."/>
            <person name="Cros-Aarteil S."/>
            <person name="Calhoun S."/>
            <person name="Haridas S."/>
            <person name="Kuo A."/>
            <person name="Mondo S."/>
            <person name="Pangilinan J."/>
            <person name="Riley R."/>
            <person name="LaButti K."/>
            <person name="Andreopoulos B."/>
            <person name="Lipzen A."/>
            <person name="Chen C."/>
            <person name="Yan M."/>
            <person name="Daum C."/>
            <person name="Ng V."/>
            <person name="Clum A."/>
            <person name="Steindorff A."/>
            <person name="Ohm R.A."/>
            <person name="Martin F."/>
            <person name="Silar P."/>
            <person name="Natvig D.O."/>
            <person name="Lalanne C."/>
            <person name="Gautier V."/>
            <person name="Ament-Velasquez S.L."/>
            <person name="Kruys A."/>
            <person name="Hutchinson M.I."/>
            <person name="Powell A.J."/>
            <person name="Barry K."/>
            <person name="Miller A.N."/>
            <person name="Grigoriev I.V."/>
            <person name="Debuchy R."/>
            <person name="Gladieux P."/>
            <person name="Hiltunen Thoren M."/>
            <person name="Johannesson H."/>
        </authorList>
    </citation>
    <scope>NUCLEOTIDE SEQUENCE</scope>
    <source>
        <strain evidence="7">PSN293</strain>
    </source>
</reference>
<reference evidence="7" key="2">
    <citation type="submission" date="2023-05" db="EMBL/GenBank/DDBJ databases">
        <authorList>
            <consortium name="Lawrence Berkeley National Laboratory"/>
            <person name="Steindorff A."/>
            <person name="Hensen N."/>
            <person name="Bonometti L."/>
            <person name="Westerberg I."/>
            <person name="Brannstrom I.O."/>
            <person name="Guillou S."/>
            <person name="Cros-Aarteil S."/>
            <person name="Calhoun S."/>
            <person name="Haridas S."/>
            <person name="Kuo A."/>
            <person name="Mondo S."/>
            <person name="Pangilinan J."/>
            <person name="Riley R."/>
            <person name="Labutti K."/>
            <person name="Andreopoulos B."/>
            <person name="Lipzen A."/>
            <person name="Chen C."/>
            <person name="Yanf M."/>
            <person name="Daum C."/>
            <person name="Ng V."/>
            <person name="Clum A."/>
            <person name="Ohm R."/>
            <person name="Martin F."/>
            <person name="Silar P."/>
            <person name="Natvig D."/>
            <person name="Lalanne C."/>
            <person name="Gautier V."/>
            <person name="Ament-Velasquez S.L."/>
            <person name="Kruys A."/>
            <person name="Hutchinson M.I."/>
            <person name="Powell A.J."/>
            <person name="Barry K."/>
            <person name="Miller A.N."/>
            <person name="Grigoriev I.V."/>
            <person name="Debuchy R."/>
            <person name="Gladieux P."/>
            <person name="Thoren M.H."/>
            <person name="Johannesson H."/>
        </authorList>
    </citation>
    <scope>NUCLEOTIDE SEQUENCE</scope>
    <source>
        <strain evidence="7">PSN293</strain>
    </source>
</reference>
<keyword evidence="2 6" id="KW-0812">Transmembrane</keyword>
<evidence type="ECO:0000256" key="2">
    <source>
        <dbReference type="ARBA" id="ARBA00022692"/>
    </source>
</evidence>
<feature type="compositionally biased region" description="Basic and acidic residues" evidence="5">
    <location>
        <begin position="93"/>
        <end position="107"/>
    </location>
</feature>
<evidence type="ECO:0000256" key="6">
    <source>
        <dbReference type="SAM" id="Phobius"/>
    </source>
</evidence>
<protein>
    <submittedName>
        <fullName evidence="7">Uncharacterized protein</fullName>
    </submittedName>
</protein>
<feature type="region of interest" description="Disordered" evidence="5">
    <location>
        <begin position="35"/>
        <end position="129"/>
    </location>
</feature>
<dbReference type="Pfam" id="PF01544">
    <property type="entry name" value="CorA"/>
    <property type="match status" value="1"/>
</dbReference>
<evidence type="ECO:0000256" key="3">
    <source>
        <dbReference type="ARBA" id="ARBA00022989"/>
    </source>
</evidence>
<proteinExistence type="predicted"/>
<comment type="caution">
    <text evidence="7">The sequence shown here is derived from an EMBL/GenBank/DDBJ whole genome shotgun (WGS) entry which is preliminary data.</text>
</comment>
<organism evidence="7 8">
    <name type="scientific">Rhypophila decipiens</name>
    <dbReference type="NCBI Taxonomy" id="261697"/>
    <lineage>
        <taxon>Eukaryota</taxon>
        <taxon>Fungi</taxon>
        <taxon>Dikarya</taxon>
        <taxon>Ascomycota</taxon>
        <taxon>Pezizomycotina</taxon>
        <taxon>Sordariomycetes</taxon>
        <taxon>Sordariomycetidae</taxon>
        <taxon>Sordariales</taxon>
        <taxon>Naviculisporaceae</taxon>
        <taxon>Rhypophila</taxon>
    </lineage>
</organism>
<accession>A0AAN7BC46</accession>
<dbReference type="Proteomes" id="UP001301769">
    <property type="component" value="Unassembled WGS sequence"/>
</dbReference>
<dbReference type="InterPro" id="IPR045863">
    <property type="entry name" value="CorA_TM1_TM2"/>
</dbReference>
<sequence length="818" mass="91710">MASSTSPSFEDVARSLDSLHEQYVSTLRLLHEVAARSGGSNTSRPPLVATSPGAGWSNTNAPLPVSRAVTFHSDPSLGQPSGSRVRRPTNELPDPRRLSGHGPEKRPQSPPSNHDGDSDSDKGHGGDAFLPLTAARTFTFSEKVPDPPMTYVKEPLRSETFSEQQLAVYLRSLDEENVSKGTIKALDDVWLKRAEINEDNVLKNFEPANNDSPYLHATYEVYEIGKKGLAQPMNTRHGDEDGEVLDTSTVWDTISKVNKEGDAVGRMTILQEPSPLTLGAAHMTMREHFDMDELFQHLVTKDINKGKTRAYMDRAFEETPLRQRTFFFVFKYYTILGTDLIPAPWQAYDRRPLDRRSDDHIDIVECSSVLALSLQDSSHTPITQRVKKRGKIVAQKGRVYDTFAPWHLLNMQSFPDQLHSVREDEDLTDPFYNGPYAFLDCLGMEYRDAVKRYTQLYESITKLITPPDQFMFDAKLRDKLLFEDAHFTYSRRYFWAYNTLGVINDGIKSMCKSYTDTFTPDFWRGRHRTLWPHPDPDSAEGIEYAARMGALKQELDSAVAVLIEVQAKNERTRKEIGSLREQLFSGSSVKESRRAIEQGDNIKVLTGISMIFLPLTFVTGVFSITTVDIETWDWRFYTTMVAVCVPFFFLIFVLQTRVGMAGLKKYWQLLKRHQVRPLMALLGLGGTTNRAGGAGTGSGGTGGGGADASGGGGGGADGRRGKMRRRNLKPGIRRTQPGLATSGHHHHHINRRGTGNSTSMGGRKGVVSSSWARMRVKLPAWGGVASQKRKEREWEWWWQKRRRAEEGVGAGDEKVSNV</sequence>
<dbReference type="SUPFAM" id="SSF144083">
    <property type="entry name" value="Magnesium transport protein CorA, transmembrane region"/>
    <property type="match status" value="1"/>
</dbReference>
<evidence type="ECO:0000256" key="5">
    <source>
        <dbReference type="SAM" id="MobiDB-lite"/>
    </source>
</evidence>
<name>A0AAN7BC46_9PEZI</name>
<evidence type="ECO:0000313" key="7">
    <source>
        <dbReference type="EMBL" id="KAK4218349.1"/>
    </source>
</evidence>
<feature type="transmembrane region" description="Helical" evidence="6">
    <location>
        <begin position="602"/>
        <end position="624"/>
    </location>
</feature>
<dbReference type="GO" id="GO:0016020">
    <property type="term" value="C:membrane"/>
    <property type="evidence" value="ECO:0007669"/>
    <property type="project" value="UniProtKB-SubCell"/>
</dbReference>
<dbReference type="AlphaFoldDB" id="A0AAN7BC46"/>
<dbReference type="Gene3D" id="1.20.58.340">
    <property type="entry name" value="Magnesium transport protein CorA, transmembrane region"/>
    <property type="match status" value="1"/>
</dbReference>
<evidence type="ECO:0000256" key="1">
    <source>
        <dbReference type="ARBA" id="ARBA00004141"/>
    </source>
</evidence>
<dbReference type="EMBL" id="MU858053">
    <property type="protein sequence ID" value="KAK4218349.1"/>
    <property type="molecule type" value="Genomic_DNA"/>
</dbReference>
<feature type="region of interest" description="Disordered" evidence="5">
    <location>
        <begin position="693"/>
        <end position="766"/>
    </location>
</feature>
<comment type="subcellular location">
    <subcellularLocation>
        <location evidence="1">Membrane</location>
        <topology evidence="1">Multi-pass membrane protein</topology>
    </subcellularLocation>
</comment>
<dbReference type="GO" id="GO:0046873">
    <property type="term" value="F:metal ion transmembrane transporter activity"/>
    <property type="evidence" value="ECO:0007669"/>
    <property type="project" value="InterPro"/>
</dbReference>
<feature type="compositionally biased region" description="Gly residues" evidence="5">
    <location>
        <begin position="693"/>
        <end position="716"/>
    </location>
</feature>
<keyword evidence="3 6" id="KW-1133">Transmembrane helix</keyword>
<keyword evidence="8" id="KW-1185">Reference proteome</keyword>
<feature type="compositionally biased region" description="Basic residues" evidence="5">
    <location>
        <begin position="721"/>
        <end position="732"/>
    </location>
</feature>
<feature type="transmembrane region" description="Helical" evidence="6">
    <location>
        <begin position="636"/>
        <end position="654"/>
    </location>
</feature>
<gene>
    <name evidence="7" type="ORF">QBC37DRAFT_198740</name>
</gene>
<keyword evidence="4 6" id="KW-0472">Membrane</keyword>
<feature type="compositionally biased region" description="Basic and acidic residues" evidence="5">
    <location>
        <begin position="114"/>
        <end position="125"/>
    </location>
</feature>